<dbReference type="EMBL" id="FWXZ01000007">
    <property type="protein sequence ID" value="SMC84212.1"/>
    <property type="molecule type" value="Genomic_DNA"/>
</dbReference>
<proteinExistence type="predicted"/>
<keyword evidence="2" id="KW-1185">Reference proteome</keyword>
<protein>
    <submittedName>
        <fullName evidence="1">2'-5' RNA ligase</fullName>
    </submittedName>
</protein>
<evidence type="ECO:0000313" key="1">
    <source>
        <dbReference type="EMBL" id="SMC84212.1"/>
    </source>
</evidence>
<dbReference type="Proteomes" id="UP000192328">
    <property type="component" value="Unassembled WGS sequence"/>
</dbReference>
<evidence type="ECO:0000313" key="2">
    <source>
        <dbReference type="Proteomes" id="UP000192328"/>
    </source>
</evidence>
<name>A0AC61PPR1_9FIRM</name>
<accession>A0AC61PPR1</accession>
<reference evidence="1" key="1">
    <citation type="submission" date="2017-04" db="EMBL/GenBank/DDBJ databases">
        <authorList>
            <person name="Varghese N."/>
            <person name="Submissions S."/>
        </authorList>
    </citation>
    <scope>NUCLEOTIDE SEQUENCE</scope>
    <source>
        <strain evidence="1">WTE2008</strain>
    </source>
</reference>
<gene>
    <name evidence="1" type="ORF">SAMN06297397_2874</name>
</gene>
<comment type="caution">
    <text evidence="1">The sequence shown here is derived from an EMBL/GenBank/DDBJ whole genome shotgun (WGS) entry which is preliminary data.</text>
</comment>
<keyword evidence="1" id="KW-0436">Ligase</keyword>
<organism evidence="1 2">
    <name type="scientific">Aristaeella lactis</name>
    <dbReference type="NCBI Taxonomy" id="3046383"/>
    <lineage>
        <taxon>Bacteria</taxon>
        <taxon>Bacillati</taxon>
        <taxon>Bacillota</taxon>
        <taxon>Clostridia</taxon>
        <taxon>Eubacteriales</taxon>
        <taxon>Aristaeellaceae</taxon>
        <taxon>Aristaeella</taxon>
    </lineage>
</organism>
<sequence length="170" mass="18656">MRLFTGIRPSDGFRAALAVLQDRFRAAGITGRYLEPSNLHMTLAFIGEWPEDITQVLPPVEHPFTITLASPGIFPEAKVLWAGVETSEELNRLAQCARDCLAEHGIPFDPKGFNPHITLARKPVIPDGVNVAGLEIPQASMIVDEVCLYRSERGENGMVYTVIGSTGDRK</sequence>